<keyword evidence="2" id="KW-1185">Reference proteome</keyword>
<gene>
    <name evidence="1" type="ORF">CEURO_LOCUS19962</name>
</gene>
<reference evidence="1" key="1">
    <citation type="submission" date="2022-07" db="EMBL/GenBank/DDBJ databases">
        <authorList>
            <person name="Macas J."/>
            <person name="Novak P."/>
            <person name="Neumann P."/>
        </authorList>
    </citation>
    <scope>NUCLEOTIDE SEQUENCE</scope>
</reference>
<name>A0A9P1ELW6_CUSEU</name>
<protein>
    <submittedName>
        <fullName evidence="1">Uncharacterized protein</fullName>
    </submittedName>
</protein>
<dbReference type="EMBL" id="CAMAPE010000060">
    <property type="protein sequence ID" value="CAH9113276.1"/>
    <property type="molecule type" value="Genomic_DNA"/>
</dbReference>
<comment type="caution">
    <text evidence="1">The sequence shown here is derived from an EMBL/GenBank/DDBJ whole genome shotgun (WGS) entry which is preliminary data.</text>
</comment>
<dbReference type="AlphaFoldDB" id="A0A9P1ELW6"/>
<evidence type="ECO:0000313" key="1">
    <source>
        <dbReference type="EMBL" id="CAH9113276.1"/>
    </source>
</evidence>
<evidence type="ECO:0000313" key="2">
    <source>
        <dbReference type="Proteomes" id="UP001152484"/>
    </source>
</evidence>
<organism evidence="1 2">
    <name type="scientific">Cuscuta europaea</name>
    <name type="common">European dodder</name>
    <dbReference type="NCBI Taxonomy" id="41803"/>
    <lineage>
        <taxon>Eukaryota</taxon>
        <taxon>Viridiplantae</taxon>
        <taxon>Streptophyta</taxon>
        <taxon>Embryophyta</taxon>
        <taxon>Tracheophyta</taxon>
        <taxon>Spermatophyta</taxon>
        <taxon>Magnoliopsida</taxon>
        <taxon>eudicotyledons</taxon>
        <taxon>Gunneridae</taxon>
        <taxon>Pentapetalae</taxon>
        <taxon>asterids</taxon>
        <taxon>lamiids</taxon>
        <taxon>Solanales</taxon>
        <taxon>Convolvulaceae</taxon>
        <taxon>Cuscuteae</taxon>
        <taxon>Cuscuta</taxon>
        <taxon>Cuscuta subgen. Cuscuta</taxon>
    </lineage>
</organism>
<sequence>MECFVYKYKNMVIGTKEEDLDFNMKDVAVEKSSPEFQVVGVLLIFEADERRVRPPPEPPPWPQVRGTIRVFWLNQKSLIFCFVCGFRDCYFCFVVCFFLCVPVCKTLILEVDDERNMVTVYGFKFPTFVSA</sequence>
<feature type="non-terminal residue" evidence="1">
    <location>
        <position position="131"/>
    </location>
</feature>
<accession>A0A9P1ELW6</accession>
<proteinExistence type="predicted"/>
<dbReference type="Proteomes" id="UP001152484">
    <property type="component" value="Unassembled WGS sequence"/>
</dbReference>